<dbReference type="InterPro" id="IPR036291">
    <property type="entry name" value="NAD(P)-bd_dom_sf"/>
</dbReference>
<evidence type="ECO:0000256" key="3">
    <source>
        <dbReference type="RuleBase" id="RU003719"/>
    </source>
</evidence>
<dbReference type="InterPro" id="IPR029753">
    <property type="entry name" value="D-isomer_DH_CS"/>
</dbReference>
<dbReference type="GO" id="GO:0047964">
    <property type="term" value="F:glyoxylate reductase (NADH) activity"/>
    <property type="evidence" value="ECO:0007669"/>
    <property type="project" value="EnsemblFungi"/>
</dbReference>
<gene>
    <name evidence="6" type="primary">NDAI0F04250</name>
    <name evidence="6" type="ordered locus">NDAI_0F04250</name>
</gene>
<feature type="domain" description="D-isomer specific 2-hydroxyacid dehydrogenase catalytic" evidence="4">
    <location>
        <begin position="70"/>
        <end position="337"/>
    </location>
</feature>
<evidence type="ECO:0008006" key="8">
    <source>
        <dbReference type="Google" id="ProtNLM"/>
    </source>
</evidence>
<evidence type="ECO:0000313" key="7">
    <source>
        <dbReference type="Proteomes" id="UP000000689"/>
    </source>
</evidence>
<keyword evidence="2 3" id="KW-0560">Oxidoreductase</keyword>
<dbReference type="PROSITE" id="PS00671">
    <property type="entry name" value="D_2_HYDROXYACID_DH_3"/>
    <property type="match status" value="1"/>
</dbReference>
<dbReference type="STRING" id="1071378.G0WD82"/>
<evidence type="ECO:0000259" key="4">
    <source>
        <dbReference type="Pfam" id="PF00389"/>
    </source>
</evidence>
<protein>
    <recommendedName>
        <fullName evidence="8">Glyoxylate reductase</fullName>
    </recommendedName>
</protein>
<dbReference type="SUPFAM" id="SSF51735">
    <property type="entry name" value="NAD(P)-binding Rossmann-fold domains"/>
    <property type="match status" value="1"/>
</dbReference>
<dbReference type="InterPro" id="IPR006139">
    <property type="entry name" value="D-isomer_2_OHA_DH_cat_dom"/>
</dbReference>
<organism evidence="6 7">
    <name type="scientific">Naumovozyma dairenensis (strain ATCC 10597 / BCRC 20456 / CBS 421 / NBRC 0211 / NRRL Y-12639)</name>
    <name type="common">Saccharomyces dairenensis</name>
    <dbReference type="NCBI Taxonomy" id="1071378"/>
    <lineage>
        <taxon>Eukaryota</taxon>
        <taxon>Fungi</taxon>
        <taxon>Dikarya</taxon>
        <taxon>Ascomycota</taxon>
        <taxon>Saccharomycotina</taxon>
        <taxon>Saccharomycetes</taxon>
        <taxon>Saccharomycetales</taxon>
        <taxon>Saccharomycetaceae</taxon>
        <taxon>Naumovozyma</taxon>
    </lineage>
</organism>
<dbReference type="Pfam" id="PF00389">
    <property type="entry name" value="2-Hacid_dh"/>
    <property type="match status" value="1"/>
</dbReference>
<evidence type="ECO:0000259" key="5">
    <source>
        <dbReference type="Pfam" id="PF02826"/>
    </source>
</evidence>
<dbReference type="CDD" id="cd12168">
    <property type="entry name" value="Mand_dh_like"/>
    <property type="match status" value="1"/>
</dbReference>
<accession>G0WD82</accession>
<keyword evidence="7" id="KW-1185">Reference proteome</keyword>
<evidence type="ECO:0000256" key="2">
    <source>
        <dbReference type="ARBA" id="ARBA00023002"/>
    </source>
</evidence>
<dbReference type="RefSeq" id="XP_003670986.1">
    <property type="nucleotide sequence ID" value="XM_003670938.1"/>
</dbReference>
<dbReference type="HOGENOM" id="CLU_019796_1_2_1"/>
<reference evidence="6 7" key="1">
    <citation type="journal article" date="2011" name="Proc. Natl. Acad. Sci. U.S.A.">
        <title>Evolutionary erosion of yeast sex chromosomes by mating-type switching accidents.</title>
        <authorList>
            <person name="Gordon J.L."/>
            <person name="Armisen D."/>
            <person name="Proux-Wera E."/>
            <person name="Oheigeartaigh S.S."/>
            <person name="Byrne K.P."/>
            <person name="Wolfe K.H."/>
        </authorList>
    </citation>
    <scope>NUCLEOTIDE SEQUENCE [LARGE SCALE GENOMIC DNA]</scope>
    <source>
        <strain evidence="7">ATCC 10597 / BCRC 20456 / CBS 421 / NBRC 0211 / NRRL Y-12639</strain>
    </source>
</reference>
<dbReference type="InterPro" id="IPR050223">
    <property type="entry name" value="D-isomer_2-hydroxyacid_DH"/>
</dbReference>
<dbReference type="Pfam" id="PF02826">
    <property type="entry name" value="2-Hacid_dh_C"/>
    <property type="match status" value="1"/>
</dbReference>
<dbReference type="Gene3D" id="3.40.50.720">
    <property type="entry name" value="NAD(P)-binding Rossmann-like Domain"/>
    <property type="match status" value="2"/>
</dbReference>
<dbReference type="SUPFAM" id="SSF52283">
    <property type="entry name" value="Formate/glycerate dehydrogenase catalytic domain-like"/>
    <property type="match status" value="1"/>
</dbReference>
<dbReference type="GO" id="GO:0016618">
    <property type="term" value="F:hydroxypyruvate reductase [NAD(P)H] activity"/>
    <property type="evidence" value="ECO:0007669"/>
    <property type="project" value="TreeGrafter"/>
</dbReference>
<dbReference type="InterPro" id="IPR006140">
    <property type="entry name" value="D-isomer_DH_NAD-bd"/>
</dbReference>
<dbReference type="Proteomes" id="UP000000689">
    <property type="component" value="Chromosome 6"/>
</dbReference>
<dbReference type="GO" id="GO:0030267">
    <property type="term" value="F:glyoxylate reductase (NADPH) activity"/>
    <property type="evidence" value="ECO:0007669"/>
    <property type="project" value="TreeGrafter"/>
</dbReference>
<dbReference type="OMA" id="THAPHCE"/>
<name>G0WD82_NAUDC</name>
<dbReference type="OrthoDB" id="9991913at2759"/>
<dbReference type="PANTHER" id="PTHR10996:SF257">
    <property type="entry name" value="GLYOXYLATE REDUCTASE 1"/>
    <property type="match status" value="1"/>
</dbReference>
<dbReference type="AlphaFoldDB" id="G0WD82"/>
<proteinExistence type="inferred from homology"/>
<dbReference type="GeneID" id="11497081"/>
<comment type="similarity">
    <text evidence="1 3">Belongs to the D-isomer specific 2-hydroxyacid dehydrogenase family.</text>
</comment>
<dbReference type="PROSITE" id="PS00670">
    <property type="entry name" value="D_2_HYDROXYACID_DH_2"/>
    <property type="match status" value="1"/>
</dbReference>
<dbReference type="eggNOG" id="KOG0069">
    <property type="taxonomic scope" value="Eukaryota"/>
</dbReference>
<feature type="domain" description="D-isomer specific 2-hydroxyacid dehydrogenase NAD-binding" evidence="5">
    <location>
        <begin position="129"/>
        <end position="307"/>
    </location>
</feature>
<dbReference type="EMBL" id="HE580272">
    <property type="protein sequence ID" value="CCD25743.1"/>
    <property type="molecule type" value="Genomic_DNA"/>
</dbReference>
<dbReference type="GO" id="GO:0009436">
    <property type="term" value="P:glyoxylate catabolic process"/>
    <property type="evidence" value="ECO:0007669"/>
    <property type="project" value="EnsemblFungi"/>
</dbReference>
<dbReference type="KEGG" id="ndi:NDAI_0F04250"/>
<dbReference type="GO" id="GO:0005829">
    <property type="term" value="C:cytosol"/>
    <property type="evidence" value="ECO:0007669"/>
    <property type="project" value="TreeGrafter"/>
</dbReference>
<evidence type="ECO:0000256" key="1">
    <source>
        <dbReference type="ARBA" id="ARBA00005854"/>
    </source>
</evidence>
<dbReference type="GO" id="GO:0051287">
    <property type="term" value="F:NAD binding"/>
    <property type="evidence" value="ECO:0007669"/>
    <property type="project" value="InterPro"/>
</dbReference>
<evidence type="ECO:0000313" key="6">
    <source>
        <dbReference type="EMBL" id="CCD25743.1"/>
    </source>
</evidence>
<dbReference type="InterPro" id="IPR029752">
    <property type="entry name" value="D-isomer_DH_CS1"/>
</dbReference>
<dbReference type="PROSITE" id="PS00065">
    <property type="entry name" value="D_2_HYDROXYACID_DH_1"/>
    <property type="match status" value="1"/>
</dbReference>
<sequence length="354" mass="39240">MLSHEKKKPVVLQLGKIMFGQQAWDDLRKIADVITLDRSTTREKFISGLKDPNNKLSQVQIIARTFHSVEQTGRFDEEIADAVPSSLIAICHTGAGYDQIDVKYFQKRHIQVSHVPNVVNNVTADTHVFLLLGALRNYSMGYRKLINNEWPVSPSGGGVPLGHDPEGKTVGVLGLGGIGRAVVHRLKPFGFKRFIYHNRHKLPGELENDCEYVSFEELLRQSDVLSINIPLGPSTRHIINDEAFEEMKTGVVIVNTARGAVIDEQALIKALKSGKVRSAGLDVFENEPEVPKELQDMPQVLGLPHMGTHCVETRKNMEDFVSANVESAITSGKVIAIVPEMKNDAWINGCKPLI</sequence>
<dbReference type="PANTHER" id="PTHR10996">
    <property type="entry name" value="2-HYDROXYACID DEHYDROGENASE-RELATED"/>
    <property type="match status" value="1"/>
</dbReference>
<dbReference type="FunFam" id="3.40.50.720:FF:000026">
    <property type="entry name" value="Glyoxylate/hydroxypyruvate reductase B"/>
    <property type="match status" value="1"/>
</dbReference>